<dbReference type="Proteomes" id="UP001652640">
    <property type="component" value="Unplaced"/>
</dbReference>
<evidence type="ECO:0000256" key="1">
    <source>
        <dbReference type="SAM" id="MobiDB-lite"/>
    </source>
</evidence>
<accession>A0ABM4HT04</accession>
<name>A0ABM4HT04_ODOVR</name>
<reference evidence="3" key="1">
    <citation type="submission" date="2025-08" db="UniProtKB">
        <authorList>
            <consortium name="RefSeq"/>
        </authorList>
    </citation>
    <scope>IDENTIFICATION</scope>
    <source>
        <tissue evidence="3">Tongue muscle</tissue>
    </source>
</reference>
<sequence length="57" mass="6017">MGAHLSGGQGAADPSQPQPQPQPQPAAPEGPARPRPEPSPWGPLDDVRFLIACTSWY</sequence>
<keyword evidence="2" id="KW-1185">Reference proteome</keyword>
<evidence type="ECO:0000313" key="3">
    <source>
        <dbReference type="RefSeq" id="XP_070318701.1"/>
    </source>
</evidence>
<gene>
    <name evidence="3" type="primary">LOC139033424</name>
</gene>
<dbReference type="RefSeq" id="XP_070318701.1">
    <property type="nucleotide sequence ID" value="XM_070462600.1"/>
</dbReference>
<feature type="compositionally biased region" description="Pro residues" evidence="1">
    <location>
        <begin position="16"/>
        <end position="41"/>
    </location>
</feature>
<protein>
    <submittedName>
        <fullName evidence="3">Protein MMP24OS-like</fullName>
    </submittedName>
</protein>
<feature type="compositionally biased region" description="Gly residues" evidence="1">
    <location>
        <begin position="1"/>
        <end position="10"/>
    </location>
</feature>
<proteinExistence type="predicted"/>
<organism evidence="2 3">
    <name type="scientific">Odocoileus virginianus</name>
    <name type="common">White-tailed deer</name>
    <dbReference type="NCBI Taxonomy" id="9874"/>
    <lineage>
        <taxon>Eukaryota</taxon>
        <taxon>Metazoa</taxon>
        <taxon>Chordata</taxon>
        <taxon>Craniata</taxon>
        <taxon>Vertebrata</taxon>
        <taxon>Euteleostomi</taxon>
        <taxon>Mammalia</taxon>
        <taxon>Eutheria</taxon>
        <taxon>Laurasiatheria</taxon>
        <taxon>Artiodactyla</taxon>
        <taxon>Ruminantia</taxon>
        <taxon>Pecora</taxon>
        <taxon>Cervidae</taxon>
        <taxon>Odocoileinae</taxon>
        <taxon>Odocoileus</taxon>
    </lineage>
</organism>
<dbReference type="GeneID" id="139033424"/>
<feature type="region of interest" description="Disordered" evidence="1">
    <location>
        <begin position="1"/>
        <end position="46"/>
    </location>
</feature>
<evidence type="ECO:0000313" key="2">
    <source>
        <dbReference type="Proteomes" id="UP001652640"/>
    </source>
</evidence>